<dbReference type="InterPro" id="IPR015037">
    <property type="entry name" value="DUF1919"/>
</dbReference>
<name>E4U397_SULKY</name>
<proteinExistence type="predicted"/>
<keyword evidence="2" id="KW-1185">Reference proteome</keyword>
<dbReference type="InterPro" id="IPR037226">
    <property type="entry name" value="CAC2185-like_sf"/>
</dbReference>
<dbReference type="KEGG" id="sku:Sulku_2134"/>
<evidence type="ECO:0008006" key="3">
    <source>
        <dbReference type="Google" id="ProtNLM"/>
    </source>
</evidence>
<dbReference type="RefSeq" id="WP_013460991.1">
    <property type="nucleotide sequence ID" value="NC_014762.1"/>
</dbReference>
<dbReference type="HOGENOM" id="CLU_113266_1_0_7"/>
<reference evidence="1 2" key="1">
    <citation type="journal article" date="2012" name="Stand. Genomic Sci.">
        <title>Complete genome sequence of the sulfur compounds oxidizing chemolithoautotroph Sulfuricurvum kujiense type strain (YK-1(T)).</title>
        <authorList>
            <person name="Han C."/>
            <person name="Kotsyurbenko O."/>
            <person name="Chertkov O."/>
            <person name="Held B."/>
            <person name="Lapidus A."/>
            <person name="Nolan M."/>
            <person name="Lucas S."/>
            <person name="Hammon N."/>
            <person name="Deshpande S."/>
            <person name="Cheng J.F."/>
            <person name="Tapia R."/>
            <person name="Goodwin L.A."/>
            <person name="Pitluck S."/>
            <person name="Liolios K."/>
            <person name="Pagani I."/>
            <person name="Ivanova N."/>
            <person name="Mavromatis K."/>
            <person name="Mikhailova N."/>
            <person name="Pati A."/>
            <person name="Chen A."/>
            <person name="Palaniappan K."/>
            <person name="Land M."/>
            <person name="Hauser L."/>
            <person name="Chang Y.J."/>
            <person name="Jeffries C.D."/>
            <person name="Brambilla E.M."/>
            <person name="Rohde M."/>
            <person name="Spring S."/>
            <person name="Sikorski J."/>
            <person name="Goker M."/>
            <person name="Woyke T."/>
            <person name="Bristow J."/>
            <person name="Eisen J.A."/>
            <person name="Markowitz V."/>
            <person name="Hugenholtz P."/>
            <person name="Kyrpides N.C."/>
            <person name="Klenk H.P."/>
            <person name="Detter J.C."/>
        </authorList>
    </citation>
    <scope>NUCLEOTIDE SEQUENCE [LARGE SCALE GENOMIC DNA]</scope>
    <source>
        <strain evidence="2">ATCC BAA-921 / DSM 16994 / JCM 11577 / YK-1</strain>
    </source>
</reference>
<gene>
    <name evidence="1" type="ordered locus">Sulku_2134</name>
</gene>
<dbReference type="SUPFAM" id="SSF142795">
    <property type="entry name" value="CAC2185-like"/>
    <property type="match status" value="1"/>
</dbReference>
<dbReference type="EMBL" id="CP002355">
    <property type="protein sequence ID" value="ADR34794.1"/>
    <property type="molecule type" value="Genomic_DNA"/>
</dbReference>
<dbReference type="AlphaFoldDB" id="E4U397"/>
<dbReference type="Proteomes" id="UP000008721">
    <property type="component" value="Chromosome"/>
</dbReference>
<protein>
    <recommendedName>
        <fullName evidence="3">DUF1919 domain-containing protein</fullName>
    </recommendedName>
</protein>
<organism evidence="1 2">
    <name type="scientific">Sulfuricurvum kujiense (strain ATCC BAA-921 / DSM 16994 / JCM 11577 / YK-1)</name>
    <dbReference type="NCBI Taxonomy" id="709032"/>
    <lineage>
        <taxon>Bacteria</taxon>
        <taxon>Pseudomonadati</taxon>
        <taxon>Campylobacterota</taxon>
        <taxon>Epsilonproteobacteria</taxon>
        <taxon>Campylobacterales</taxon>
        <taxon>Sulfurimonadaceae</taxon>
        <taxon>Sulfuricurvum</taxon>
    </lineage>
</organism>
<sequence>MKKFINKQRLKIKHFWHQRFLKHHDFTIISNNCWGTRTYQKFGIPYSSPFQSLFIFAPDFLNLITDFSVDKLTIEKFISYEDSKYKTELEKENLDKEDYPIGILKDGTELHFLHYKTAEDALDKWNRRVKRMNDKMIFKFSDGYASDDALIERFDALPYKHKICFTAKAYPHLKSVVYMDRFRQNGKVELEWKYDRKYINLHSFINAL</sequence>
<accession>E4U397</accession>
<evidence type="ECO:0000313" key="2">
    <source>
        <dbReference type="Proteomes" id="UP000008721"/>
    </source>
</evidence>
<dbReference type="Pfam" id="PF08942">
    <property type="entry name" value="DUF1919"/>
    <property type="match status" value="1"/>
</dbReference>
<dbReference type="eggNOG" id="COG3955">
    <property type="taxonomic scope" value="Bacteria"/>
</dbReference>
<dbReference type="OrthoDB" id="6636518at2"/>
<evidence type="ECO:0000313" key="1">
    <source>
        <dbReference type="EMBL" id="ADR34794.1"/>
    </source>
</evidence>